<comment type="similarity">
    <text evidence="2">Belongs to the WD repeat SEC13 family.</text>
</comment>
<feature type="region of interest" description="Disordered" evidence="9">
    <location>
        <begin position="116"/>
        <end position="148"/>
    </location>
</feature>
<dbReference type="InterPro" id="IPR015943">
    <property type="entry name" value="WD40/YVTN_repeat-like_dom_sf"/>
</dbReference>
<name>A0ABQ6MZG3_9STRA</name>
<sequence length="399" mass="41965">MLGFPLSISLSMSLSTPHSDFIHDLAYDFYGRRIATCSGDSRVTVYNLSPSGSWLLHPGCEWQAHRGVVWRVAWAHPEFGQLLATAGADTVVHVWEEQEGGFDNRDPTPVRELQLQRRGGGASGGEAAAEAAAAAADPSAPAAPTHSRWVQKAQLTEARKSVNCLAFAPRHGGLRLAAGSADGVVRIYEAIDVMNLNHWPMSQFFEADVRDSELGVTSISWCGGRFEPPLLAVGGSSGRVSLWQFAESSRAWTVAVELPPHPRGVLDVSWAPNVGRSFHLVASCGKDGLVRVGRVKRVAPADGGGANAEGKVLELVGSTVLDADEDVWRLGWNVTGTTLACSGDSGKVCLWGMEKGGGEEGEEGGEEGAEGGAAEGGAAEAGEGGGAGREDVWVCLDKV</sequence>
<organism evidence="10 11">
    <name type="scientific">Tetraparma gracilis</name>
    <dbReference type="NCBI Taxonomy" id="2962635"/>
    <lineage>
        <taxon>Eukaryota</taxon>
        <taxon>Sar</taxon>
        <taxon>Stramenopiles</taxon>
        <taxon>Ochrophyta</taxon>
        <taxon>Bolidophyceae</taxon>
        <taxon>Parmales</taxon>
        <taxon>Triparmaceae</taxon>
        <taxon>Tetraparma</taxon>
    </lineage>
</organism>
<gene>
    <name evidence="10" type="ORF">TeGR_g8273</name>
</gene>
<dbReference type="EMBL" id="BRYB01003401">
    <property type="protein sequence ID" value="GMI36029.1"/>
    <property type="molecule type" value="Genomic_DNA"/>
</dbReference>
<protein>
    <recommendedName>
        <fullName evidence="12">WD40-repeat-containing domain protein</fullName>
    </recommendedName>
</protein>
<keyword evidence="6" id="KW-0653">Protein transport</keyword>
<evidence type="ECO:0000256" key="9">
    <source>
        <dbReference type="SAM" id="MobiDB-lite"/>
    </source>
</evidence>
<feature type="compositionally biased region" description="Low complexity" evidence="9">
    <location>
        <begin position="125"/>
        <end position="143"/>
    </location>
</feature>
<evidence type="ECO:0000313" key="11">
    <source>
        <dbReference type="Proteomes" id="UP001165060"/>
    </source>
</evidence>
<evidence type="ECO:0000256" key="6">
    <source>
        <dbReference type="ARBA" id="ARBA00022927"/>
    </source>
</evidence>
<dbReference type="Proteomes" id="UP001165060">
    <property type="component" value="Unassembled WGS sequence"/>
</dbReference>
<comment type="subcellular location">
    <subcellularLocation>
        <location evidence="1">Nucleus envelope</location>
    </subcellularLocation>
</comment>
<evidence type="ECO:0000256" key="2">
    <source>
        <dbReference type="ARBA" id="ARBA00010102"/>
    </source>
</evidence>
<feature type="compositionally biased region" description="Acidic residues" evidence="9">
    <location>
        <begin position="359"/>
        <end position="369"/>
    </location>
</feature>
<accession>A0ABQ6MZG3</accession>
<evidence type="ECO:0000313" key="10">
    <source>
        <dbReference type="EMBL" id="GMI36029.1"/>
    </source>
</evidence>
<comment type="caution">
    <text evidence="10">The sequence shown here is derived from an EMBL/GenBank/DDBJ whole genome shotgun (WGS) entry which is preliminary data.</text>
</comment>
<keyword evidence="4 8" id="KW-0853">WD repeat</keyword>
<evidence type="ECO:0000256" key="5">
    <source>
        <dbReference type="ARBA" id="ARBA00022737"/>
    </source>
</evidence>
<keyword evidence="11" id="KW-1185">Reference proteome</keyword>
<evidence type="ECO:0000256" key="4">
    <source>
        <dbReference type="ARBA" id="ARBA00022574"/>
    </source>
</evidence>
<keyword evidence="7" id="KW-0539">Nucleus</keyword>
<dbReference type="PANTHER" id="PTHR11024">
    <property type="entry name" value="NUCLEAR PORE COMPLEX PROTEIN SEC13 / SEH1 FAMILY MEMBER"/>
    <property type="match status" value="1"/>
</dbReference>
<keyword evidence="5" id="KW-0677">Repeat</keyword>
<evidence type="ECO:0000256" key="7">
    <source>
        <dbReference type="ARBA" id="ARBA00023242"/>
    </source>
</evidence>
<dbReference type="Gene3D" id="2.130.10.10">
    <property type="entry name" value="YVTN repeat-like/Quinoprotein amine dehydrogenase"/>
    <property type="match status" value="1"/>
</dbReference>
<dbReference type="SUPFAM" id="SSF50978">
    <property type="entry name" value="WD40 repeat-like"/>
    <property type="match status" value="1"/>
</dbReference>
<dbReference type="SMART" id="SM00320">
    <property type="entry name" value="WD40"/>
    <property type="match status" value="6"/>
</dbReference>
<dbReference type="PROSITE" id="PS50082">
    <property type="entry name" value="WD_REPEATS_2"/>
    <property type="match status" value="1"/>
</dbReference>
<dbReference type="InterPro" id="IPR037363">
    <property type="entry name" value="Sec13/Seh1_fam"/>
</dbReference>
<dbReference type="Pfam" id="PF00400">
    <property type="entry name" value="WD40"/>
    <property type="match status" value="4"/>
</dbReference>
<evidence type="ECO:0000256" key="3">
    <source>
        <dbReference type="ARBA" id="ARBA00022448"/>
    </source>
</evidence>
<feature type="region of interest" description="Disordered" evidence="9">
    <location>
        <begin position="354"/>
        <end position="390"/>
    </location>
</feature>
<feature type="repeat" description="WD" evidence="8">
    <location>
        <begin position="62"/>
        <end position="96"/>
    </location>
</feature>
<evidence type="ECO:0000256" key="8">
    <source>
        <dbReference type="PROSITE-ProRule" id="PRU00221"/>
    </source>
</evidence>
<dbReference type="InterPro" id="IPR036322">
    <property type="entry name" value="WD40_repeat_dom_sf"/>
</dbReference>
<evidence type="ECO:0000256" key="1">
    <source>
        <dbReference type="ARBA" id="ARBA00004259"/>
    </source>
</evidence>
<dbReference type="PANTHER" id="PTHR11024:SF3">
    <property type="entry name" value="NUCLEOPORIN SEH1"/>
    <property type="match status" value="1"/>
</dbReference>
<proteinExistence type="inferred from homology"/>
<keyword evidence="3" id="KW-0813">Transport</keyword>
<reference evidence="10 11" key="1">
    <citation type="journal article" date="2023" name="Commun. Biol.">
        <title>Genome analysis of Parmales, the sister group of diatoms, reveals the evolutionary specialization of diatoms from phago-mixotrophs to photoautotrophs.</title>
        <authorList>
            <person name="Ban H."/>
            <person name="Sato S."/>
            <person name="Yoshikawa S."/>
            <person name="Yamada K."/>
            <person name="Nakamura Y."/>
            <person name="Ichinomiya M."/>
            <person name="Sato N."/>
            <person name="Blanc-Mathieu R."/>
            <person name="Endo H."/>
            <person name="Kuwata A."/>
            <person name="Ogata H."/>
        </authorList>
    </citation>
    <scope>NUCLEOTIDE SEQUENCE [LARGE SCALE GENOMIC DNA]</scope>
</reference>
<dbReference type="InterPro" id="IPR001680">
    <property type="entry name" value="WD40_rpt"/>
</dbReference>
<evidence type="ECO:0008006" key="12">
    <source>
        <dbReference type="Google" id="ProtNLM"/>
    </source>
</evidence>